<dbReference type="Proteomes" id="UP000178495">
    <property type="component" value="Unassembled WGS sequence"/>
</dbReference>
<feature type="transmembrane region" description="Helical" evidence="1">
    <location>
        <begin position="14"/>
        <end position="36"/>
    </location>
</feature>
<protein>
    <submittedName>
        <fullName evidence="2">Uncharacterized protein</fullName>
    </submittedName>
</protein>
<evidence type="ECO:0000313" key="3">
    <source>
        <dbReference type="Proteomes" id="UP000178495"/>
    </source>
</evidence>
<reference evidence="2 3" key="1">
    <citation type="journal article" date="2016" name="Nat. Commun.">
        <title>Thousands of microbial genomes shed light on interconnected biogeochemical processes in an aquifer system.</title>
        <authorList>
            <person name="Anantharaman K."/>
            <person name="Brown C.T."/>
            <person name="Hug L.A."/>
            <person name="Sharon I."/>
            <person name="Castelle C.J."/>
            <person name="Probst A.J."/>
            <person name="Thomas B.C."/>
            <person name="Singh A."/>
            <person name="Wilkins M.J."/>
            <person name="Karaoz U."/>
            <person name="Brodie E.L."/>
            <person name="Williams K.H."/>
            <person name="Hubbard S.S."/>
            <person name="Banfield J.F."/>
        </authorList>
    </citation>
    <scope>NUCLEOTIDE SEQUENCE [LARGE SCALE GENOMIC DNA]</scope>
</reference>
<dbReference type="STRING" id="1798652.A3A43_03535"/>
<dbReference type="EMBL" id="MHLC01000014">
    <property type="protein sequence ID" value="OGZ01329.1"/>
    <property type="molecule type" value="Genomic_DNA"/>
</dbReference>
<evidence type="ECO:0000256" key="1">
    <source>
        <dbReference type="SAM" id="Phobius"/>
    </source>
</evidence>
<proteinExistence type="predicted"/>
<organism evidence="2 3">
    <name type="scientific">Candidatus Liptonbacteria bacterium RIFCSPLOWO2_01_FULL_56_20</name>
    <dbReference type="NCBI Taxonomy" id="1798652"/>
    <lineage>
        <taxon>Bacteria</taxon>
        <taxon>Candidatus Liptoniibacteriota</taxon>
    </lineage>
</organism>
<keyword evidence="1" id="KW-0812">Transmembrane</keyword>
<evidence type="ECO:0000313" key="2">
    <source>
        <dbReference type="EMBL" id="OGZ01329.1"/>
    </source>
</evidence>
<accession>A0A1G2CIY4</accession>
<gene>
    <name evidence="2" type="ORF">A3A43_03535</name>
</gene>
<dbReference type="AlphaFoldDB" id="A0A1G2CIY4"/>
<sequence length="84" mass="9767">MDIGRFRFRRWPRWLKIASVAVGAPVIVAGGTLWAVREMRRLRKINDWNSTLDPSLPKTKEERNKVLEAKEGHVPLKKGLRKSF</sequence>
<keyword evidence="1" id="KW-1133">Transmembrane helix</keyword>
<keyword evidence="1" id="KW-0472">Membrane</keyword>
<name>A0A1G2CIY4_9BACT</name>
<comment type="caution">
    <text evidence="2">The sequence shown here is derived from an EMBL/GenBank/DDBJ whole genome shotgun (WGS) entry which is preliminary data.</text>
</comment>